<proteinExistence type="predicted"/>
<gene>
    <name evidence="1" type="ORF">C8P66_103225</name>
</gene>
<protein>
    <submittedName>
        <fullName evidence="1">Arginase family enzyme</fullName>
    </submittedName>
</protein>
<dbReference type="SUPFAM" id="SSF52768">
    <property type="entry name" value="Arginase/deacetylase"/>
    <property type="match status" value="1"/>
</dbReference>
<keyword evidence="2" id="KW-1185">Reference proteome</keyword>
<dbReference type="Proteomes" id="UP000249688">
    <property type="component" value="Unassembled WGS sequence"/>
</dbReference>
<dbReference type="RefSeq" id="WP_111396898.1">
    <property type="nucleotide sequence ID" value="NZ_QKYU01000003.1"/>
</dbReference>
<organism evidence="1 2">
    <name type="scientific">Humitalea rosea</name>
    <dbReference type="NCBI Taxonomy" id="990373"/>
    <lineage>
        <taxon>Bacteria</taxon>
        <taxon>Pseudomonadati</taxon>
        <taxon>Pseudomonadota</taxon>
        <taxon>Alphaproteobacteria</taxon>
        <taxon>Acetobacterales</taxon>
        <taxon>Roseomonadaceae</taxon>
        <taxon>Humitalea</taxon>
    </lineage>
</organism>
<evidence type="ECO:0000313" key="2">
    <source>
        <dbReference type="Proteomes" id="UP000249688"/>
    </source>
</evidence>
<dbReference type="Gene3D" id="3.40.800.10">
    <property type="entry name" value="Ureohydrolase domain"/>
    <property type="match status" value="1"/>
</dbReference>
<name>A0A2W7KLK2_9PROT</name>
<reference evidence="1 2" key="1">
    <citation type="submission" date="2018-06" db="EMBL/GenBank/DDBJ databases">
        <title>Genomic Encyclopedia of Archaeal and Bacterial Type Strains, Phase II (KMG-II): from individual species to whole genera.</title>
        <authorList>
            <person name="Goeker M."/>
        </authorList>
    </citation>
    <scope>NUCLEOTIDE SEQUENCE [LARGE SCALE GENOMIC DNA]</scope>
    <source>
        <strain evidence="1 2">DSM 24525</strain>
    </source>
</reference>
<sequence length="311" mass="33729">MTGTRCLVLDLDGSLPGQPALRRRLEAGAATLVPATDLAARLRILADPAALAALRQRIAVAFPVAGGPPPVVFYGSGDFHHLAALFLGALPGPLTVLHIDNHPDWTRFPATLNCGAWVCRALELPQVQRVITIGPASDDFVRPEWKFANLAAIRQGRLEVHPFRAAPSRLWGRAVEAPGCHTEAGRLVWHELAATPWSAFVRALDARLPATPFWVSFDKDALTAEEAVTNWDQGALRLDDVLALVARLGRRRRWLGMDVCGDYSPPVFPDPLRAMLSAIDRPGLPRPPPGHAAAVNDRTNARILDAVEGWA</sequence>
<dbReference type="OrthoDB" id="8770139at2"/>
<dbReference type="EMBL" id="QKYU01000003">
    <property type="protein sequence ID" value="PZW49198.1"/>
    <property type="molecule type" value="Genomic_DNA"/>
</dbReference>
<evidence type="ECO:0000313" key="1">
    <source>
        <dbReference type="EMBL" id="PZW49198.1"/>
    </source>
</evidence>
<dbReference type="AlphaFoldDB" id="A0A2W7KLK2"/>
<comment type="caution">
    <text evidence="1">The sequence shown here is derived from an EMBL/GenBank/DDBJ whole genome shotgun (WGS) entry which is preliminary data.</text>
</comment>
<accession>A0A2W7KLK2</accession>
<dbReference type="InterPro" id="IPR023696">
    <property type="entry name" value="Ureohydrolase_dom_sf"/>
</dbReference>